<comment type="caution">
    <text evidence="1">The sequence shown here is derived from an EMBL/GenBank/DDBJ whole genome shotgun (WGS) entry which is preliminary data.</text>
</comment>
<dbReference type="AlphaFoldDB" id="A0A6B0SC64"/>
<gene>
    <name evidence="1" type="ORF">E5288_WYG008343</name>
</gene>
<keyword evidence="2" id="KW-1185">Reference proteome</keyword>
<name>A0A6B0SC64_9CETA</name>
<accession>A0A6B0SC64</accession>
<evidence type="ECO:0000313" key="2">
    <source>
        <dbReference type="Proteomes" id="UP000322234"/>
    </source>
</evidence>
<evidence type="ECO:0000313" key="1">
    <source>
        <dbReference type="EMBL" id="MXQ99570.1"/>
    </source>
</evidence>
<protein>
    <submittedName>
        <fullName evidence="1">Uncharacterized protein</fullName>
    </submittedName>
</protein>
<reference evidence="1" key="1">
    <citation type="submission" date="2019-10" db="EMBL/GenBank/DDBJ databases">
        <title>The sequence and de novo assembly of the wild yak genome.</title>
        <authorList>
            <person name="Liu Y."/>
        </authorList>
    </citation>
    <scope>NUCLEOTIDE SEQUENCE [LARGE SCALE GENOMIC DNA]</scope>
    <source>
        <strain evidence="1">WY2019</strain>
    </source>
</reference>
<organism evidence="1 2">
    <name type="scientific">Bos mutus</name>
    <name type="common">wild yak</name>
    <dbReference type="NCBI Taxonomy" id="72004"/>
    <lineage>
        <taxon>Eukaryota</taxon>
        <taxon>Metazoa</taxon>
        <taxon>Chordata</taxon>
        <taxon>Craniata</taxon>
        <taxon>Vertebrata</taxon>
        <taxon>Euteleostomi</taxon>
        <taxon>Mammalia</taxon>
        <taxon>Eutheria</taxon>
        <taxon>Laurasiatheria</taxon>
        <taxon>Artiodactyla</taxon>
        <taxon>Ruminantia</taxon>
        <taxon>Pecora</taxon>
        <taxon>Bovidae</taxon>
        <taxon>Bovinae</taxon>
        <taxon>Bos</taxon>
    </lineage>
</organism>
<dbReference type="Proteomes" id="UP000322234">
    <property type="component" value="Unassembled WGS sequence"/>
</dbReference>
<dbReference type="EMBL" id="VBQZ03000550">
    <property type="protein sequence ID" value="MXQ99570.1"/>
    <property type="molecule type" value="Genomic_DNA"/>
</dbReference>
<sequence length="154" mass="17782">MYVLLCSLSDNKALVLNLVNNLNSGRKGDPDWKLSSSRERPLDGGLSIDKRVFQSASDLQRQFEVSQSTFHLHWFCFKELSMLLLFLAELNETDTFDPEDDGEIQFKDPAEVAAYNKKGNKELDLDLDHKCDWKSQLQVRFHFHVSELLECLSQ</sequence>
<proteinExistence type="predicted"/>